<evidence type="ECO:0000313" key="2">
    <source>
        <dbReference type="EMBL" id="PJZ74464.1"/>
    </source>
</evidence>
<dbReference type="Gene3D" id="1.25.40.10">
    <property type="entry name" value="Tetratricopeptide repeat domain"/>
    <property type="match status" value="1"/>
</dbReference>
<keyword evidence="3" id="KW-1185">Reference proteome</keyword>
<evidence type="ECO:0008006" key="5">
    <source>
        <dbReference type="Google" id="ProtNLM"/>
    </source>
</evidence>
<sequence>MLGCSSGSVPGGGRFGIELIQEQAILDFYGSEEERSSALALLKSSCRSLRPNRGLSCYNLAILYLALDDIPSAQEYALRARTGDPRDPLYSELYFQISLRNKEANSAQLQEEESERLYRIAIEACKSKDLEKANASLKILVESGEITKETLSKGVFADCEIDKSLLKIAKVNSVKYSKEYYKSLEKKHPYQSVWDLSGEFGRKVEKPSNNKLTHAWEEVRKASKAKDLNSAKIHILSFKSGLEAISRESNSSKHLATNLRKAAYLLLSEDSHFASIKVLAKELSDTPTPQN</sequence>
<dbReference type="OrthoDB" id="338158at2"/>
<dbReference type="Proteomes" id="UP000231962">
    <property type="component" value="Unassembled WGS sequence"/>
</dbReference>
<name>A0A2M9ZQZ9_9LEPT</name>
<proteinExistence type="predicted"/>
<dbReference type="EMBL" id="NPDZ01000002">
    <property type="protein sequence ID" value="PJZ74464.1"/>
    <property type="molecule type" value="Genomic_DNA"/>
</dbReference>
<dbReference type="InterPro" id="IPR011990">
    <property type="entry name" value="TPR-like_helical_dom_sf"/>
</dbReference>
<accession>A0A2M9ZQZ9</accession>
<comment type="caution">
    <text evidence="2">The sequence shown here is derived from an EMBL/GenBank/DDBJ whole genome shotgun (WGS) entry which is preliminary data.</text>
</comment>
<evidence type="ECO:0000313" key="1">
    <source>
        <dbReference type="EMBL" id="PJZ68057.1"/>
    </source>
</evidence>
<gene>
    <name evidence="1" type="ORF">CH360_18175</name>
    <name evidence="2" type="ORF">CH373_04590</name>
</gene>
<protein>
    <recommendedName>
        <fullName evidence="5">Lipoprotein</fullName>
    </recommendedName>
</protein>
<organism evidence="2 4">
    <name type="scientific">Leptospira perolatii</name>
    <dbReference type="NCBI Taxonomy" id="2023191"/>
    <lineage>
        <taxon>Bacteria</taxon>
        <taxon>Pseudomonadati</taxon>
        <taxon>Spirochaetota</taxon>
        <taxon>Spirochaetia</taxon>
        <taxon>Leptospirales</taxon>
        <taxon>Leptospiraceae</taxon>
        <taxon>Leptospira</taxon>
    </lineage>
</organism>
<dbReference type="Proteomes" id="UP000231990">
    <property type="component" value="Unassembled WGS sequence"/>
</dbReference>
<evidence type="ECO:0000313" key="3">
    <source>
        <dbReference type="Proteomes" id="UP000231962"/>
    </source>
</evidence>
<dbReference type="AlphaFoldDB" id="A0A2M9ZQZ9"/>
<dbReference type="EMBL" id="NPDY01000038">
    <property type="protein sequence ID" value="PJZ68057.1"/>
    <property type="molecule type" value="Genomic_DNA"/>
</dbReference>
<dbReference type="SUPFAM" id="SSF81901">
    <property type="entry name" value="HCP-like"/>
    <property type="match status" value="1"/>
</dbReference>
<reference evidence="3 4" key="1">
    <citation type="submission" date="2017-07" db="EMBL/GenBank/DDBJ databases">
        <title>Leptospira spp. isolated from tropical soils.</title>
        <authorList>
            <person name="Thibeaux R."/>
            <person name="Iraola G."/>
            <person name="Ferres I."/>
            <person name="Bierque E."/>
            <person name="Girault D."/>
            <person name="Soupe-Gilbert M.-E."/>
            <person name="Picardeau M."/>
            <person name="Goarant C."/>
        </authorList>
    </citation>
    <scope>NUCLEOTIDE SEQUENCE [LARGE SCALE GENOMIC DNA]</scope>
    <source>
        <strain evidence="2 4">FH1-B-B1</strain>
        <strain evidence="1 3">FH1-B-C1</strain>
    </source>
</reference>
<evidence type="ECO:0000313" key="4">
    <source>
        <dbReference type="Proteomes" id="UP000231990"/>
    </source>
</evidence>